<sequence>MQSARLLGRLRPLIFLLPVLLPTLPTSTFAFSLSTRTLGIQTLIITLQKETT</sequence>
<keyword evidence="2" id="KW-1185">Reference proteome</keyword>
<proteinExistence type="predicted"/>
<name>A0AAD9EB10_9PEZI</name>
<evidence type="ECO:0000313" key="2">
    <source>
        <dbReference type="Proteomes" id="UP001243330"/>
    </source>
</evidence>
<organism evidence="1 2">
    <name type="scientific">Colletotrichum chrysophilum</name>
    <dbReference type="NCBI Taxonomy" id="1836956"/>
    <lineage>
        <taxon>Eukaryota</taxon>
        <taxon>Fungi</taxon>
        <taxon>Dikarya</taxon>
        <taxon>Ascomycota</taxon>
        <taxon>Pezizomycotina</taxon>
        <taxon>Sordariomycetes</taxon>
        <taxon>Hypocreomycetidae</taxon>
        <taxon>Glomerellales</taxon>
        <taxon>Glomerellaceae</taxon>
        <taxon>Colletotrichum</taxon>
        <taxon>Colletotrichum gloeosporioides species complex</taxon>
    </lineage>
</organism>
<dbReference type="Proteomes" id="UP001243330">
    <property type="component" value="Unassembled WGS sequence"/>
</dbReference>
<dbReference type="AlphaFoldDB" id="A0AAD9EB10"/>
<gene>
    <name evidence="1" type="ORF">CCHR01_18889</name>
</gene>
<accession>A0AAD9EB10</accession>
<evidence type="ECO:0000313" key="1">
    <source>
        <dbReference type="EMBL" id="KAK1838486.1"/>
    </source>
</evidence>
<reference evidence="1" key="1">
    <citation type="submission" date="2023-01" db="EMBL/GenBank/DDBJ databases">
        <title>Colletotrichum chrysophilum M932 genome sequence.</title>
        <authorList>
            <person name="Baroncelli R."/>
        </authorList>
    </citation>
    <scope>NUCLEOTIDE SEQUENCE</scope>
    <source>
        <strain evidence="1">M932</strain>
    </source>
</reference>
<dbReference type="EMBL" id="JAQOWY010000820">
    <property type="protein sequence ID" value="KAK1838486.1"/>
    <property type="molecule type" value="Genomic_DNA"/>
</dbReference>
<comment type="caution">
    <text evidence="1">The sequence shown here is derived from an EMBL/GenBank/DDBJ whole genome shotgun (WGS) entry which is preliminary data.</text>
</comment>
<protein>
    <submittedName>
        <fullName evidence="1">Uncharacterized protein</fullName>
    </submittedName>
</protein>